<name>A0A1I4RQE3_ECTMO</name>
<dbReference type="EMBL" id="FOUO01000009">
    <property type="protein sequence ID" value="SFM54415.1"/>
    <property type="molecule type" value="Genomic_DNA"/>
</dbReference>
<gene>
    <name evidence="1" type="ORF">SAMN05421721_10920</name>
</gene>
<reference evidence="1 2" key="1">
    <citation type="submission" date="2016-10" db="EMBL/GenBank/DDBJ databases">
        <authorList>
            <person name="de Groot N.N."/>
        </authorList>
    </citation>
    <scope>NUCLEOTIDE SEQUENCE [LARGE SCALE GENOMIC DNA]</scope>
    <source>
        <strain evidence="1 2">DSM 4180</strain>
    </source>
</reference>
<evidence type="ECO:0000313" key="2">
    <source>
        <dbReference type="Proteomes" id="UP000199556"/>
    </source>
</evidence>
<keyword evidence="2" id="KW-1185">Reference proteome</keyword>
<dbReference type="GO" id="GO:0030701">
    <property type="term" value="F:NAD+-dinitrogen-reductase ADP-D-ribosyltransferase activity"/>
    <property type="evidence" value="ECO:0007669"/>
    <property type="project" value="InterPro"/>
</dbReference>
<dbReference type="OrthoDB" id="183043at2"/>
<evidence type="ECO:0000313" key="1">
    <source>
        <dbReference type="EMBL" id="SFM54415.1"/>
    </source>
</evidence>
<dbReference type="AlphaFoldDB" id="A0A1I4RQE3"/>
<proteinExistence type="predicted"/>
<dbReference type="Proteomes" id="UP000199556">
    <property type="component" value="Unassembled WGS sequence"/>
</dbReference>
<dbReference type="STRING" id="195064.SAMN05421721_10920"/>
<dbReference type="RefSeq" id="WP_090485554.1">
    <property type="nucleotide sequence ID" value="NZ_FOUO01000009.1"/>
</dbReference>
<protein>
    <submittedName>
        <fullName evidence="1">NAD+---dinitrogen-reductase ADP-D-ribosyltransferase</fullName>
    </submittedName>
</protein>
<organism evidence="1 2">
    <name type="scientific">Ectothiorhodospira mobilis</name>
    <dbReference type="NCBI Taxonomy" id="195064"/>
    <lineage>
        <taxon>Bacteria</taxon>
        <taxon>Pseudomonadati</taxon>
        <taxon>Pseudomonadota</taxon>
        <taxon>Gammaproteobacteria</taxon>
        <taxon>Chromatiales</taxon>
        <taxon>Ectothiorhodospiraceae</taxon>
        <taxon>Ectothiorhodospira</taxon>
    </lineage>
</organism>
<sequence length="283" mass="31632">MHTRQRPQSCGDNDTGPTLPAGARLPINRCNLPAVILGSLTYQRHPAPLLLDGLADLHRDLWRHLDTLDDPALRAEDFMAWMRGQFCLDDPAACGLTGPGGREKADYRRLVRGWGFNPDGREAAVIKGWVESRFGLVTRFHRGPLQEAAGEAYARFLHERTSGLCNTNALEAQLDLLYGFCQYELARRHPGRTHLTLHRGVNRLEEHEVLSRPARDRAVLLLNNVNAFSRVRERADEFGDSILTARIPMTKVCCFQDLLPGLLRGEGEHLVLGGLCEVTVTTL</sequence>
<keyword evidence="1" id="KW-0808">Transferase</keyword>
<dbReference type="GO" id="GO:0009399">
    <property type="term" value="P:nitrogen fixation"/>
    <property type="evidence" value="ECO:0007669"/>
    <property type="project" value="InterPro"/>
</dbReference>
<dbReference type="Pfam" id="PF07357">
    <property type="entry name" value="DRAT"/>
    <property type="match status" value="1"/>
</dbReference>
<dbReference type="InterPro" id="IPR009953">
    <property type="entry name" value="DRA_trans"/>
</dbReference>
<accession>A0A1I4RQE3</accession>